<protein>
    <recommendedName>
        <fullName evidence="6 17">UDP-N-acetylmuramoylalanine--D-glutamate ligase</fullName>
        <ecNumber evidence="5 17">6.3.2.9</ecNumber>
    </recommendedName>
    <alternativeName>
        <fullName evidence="15 17">D-glutamic acid-adding enzyme</fullName>
    </alternativeName>
    <alternativeName>
        <fullName evidence="14 17">UDP-N-acetylmuramoyl-L-alanyl-D-glutamate synthetase</fullName>
    </alternativeName>
</protein>
<dbReference type="AlphaFoldDB" id="A0AAQ1MES3"/>
<evidence type="ECO:0000259" key="20">
    <source>
        <dbReference type="Pfam" id="PF08245"/>
    </source>
</evidence>
<evidence type="ECO:0000256" key="5">
    <source>
        <dbReference type="ARBA" id="ARBA00012212"/>
    </source>
</evidence>
<dbReference type="Gene3D" id="3.40.50.720">
    <property type="entry name" value="NAD(P)-binding Rossmann-like Domain"/>
    <property type="match status" value="1"/>
</dbReference>
<comment type="catalytic activity">
    <reaction evidence="16 17 18">
        <text>UDP-N-acetyl-alpha-D-muramoyl-L-alanine + D-glutamate + ATP = UDP-N-acetyl-alpha-D-muramoyl-L-alanyl-D-glutamate + ADP + phosphate + H(+)</text>
        <dbReference type="Rhea" id="RHEA:16429"/>
        <dbReference type="ChEBI" id="CHEBI:15378"/>
        <dbReference type="ChEBI" id="CHEBI:29986"/>
        <dbReference type="ChEBI" id="CHEBI:30616"/>
        <dbReference type="ChEBI" id="CHEBI:43474"/>
        <dbReference type="ChEBI" id="CHEBI:83898"/>
        <dbReference type="ChEBI" id="CHEBI:83900"/>
        <dbReference type="ChEBI" id="CHEBI:456216"/>
        <dbReference type="EC" id="6.3.2.9"/>
    </reaction>
</comment>
<evidence type="ECO:0000256" key="15">
    <source>
        <dbReference type="ARBA" id="ARBA00032324"/>
    </source>
</evidence>
<dbReference type="SUPFAM" id="SSF51984">
    <property type="entry name" value="MurCD N-terminal domain"/>
    <property type="match status" value="1"/>
</dbReference>
<reference evidence="23" key="2">
    <citation type="submission" date="2016-11" db="EMBL/GenBank/DDBJ databases">
        <authorList>
            <person name="Jaros S."/>
            <person name="Januszkiewicz K."/>
            <person name="Wedrychowicz H."/>
        </authorList>
    </citation>
    <scope>NUCLEOTIDE SEQUENCE [LARGE SCALE GENOMIC DNA]</scope>
    <source>
        <strain evidence="23">DSM 4029</strain>
    </source>
</reference>
<comment type="pathway">
    <text evidence="3 17 18">Cell wall biogenesis; peptidoglycan biosynthesis.</text>
</comment>
<dbReference type="InterPro" id="IPR005762">
    <property type="entry name" value="MurD"/>
</dbReference>
<comment type="subcellular location">
    <subcellularLocation>
        <location evidence="2 17 18">Cytoplasm</location>
    </subcellularLocation>
</comment>
<feature type="binding site" evidence="17">
    <location>
        <begin position="123"/>
        <end position="129"/>
    </location>
    <ligand>
        <name>ATP</name>
        <dbReference type="ChEBI" id="CHEBI:30616"/>
    </ligand>
</feature>
<evidence type="ECO:0000256" key="16">
    <source>
        <dbReference type="ARBA" id="ARBA00047632"/>
    </source>
</evidence>
<comment type="caution">
    <text evidence="22">The sequence shown here is derived from an EMBL/GenBank/DDBJ whole genome shotgun (WGS) entry which is preliminary data.</text>
</comment>
<name>A0AAQ1MES3_9FIRM</name>
<evidence type="ECO:0000256" key="7">
    <source>
        <dbReference type="ARBA" id="ARBA00022490"/>
    </source>
</evidence>
<organism evidence="22 23">
    <name type="scientific">Bittarella massiliensis</name>
    <name type="common">ex Durand et al. 2017</name>
    <dbReference type="NCBI Taxonomy" id="1720313"/>
    <lineage>
        <taxon>Bacteria</taxon>
        <taxon>Bacillati</taxon>
        <taxon>Bacillota</taxon>
        <taxon>Clostridia</taxon>
        <taxon>Eubacteriales</taxon>
        <taxon>Oscillospiraceae</taxon>
        <taxon>Bittarella (ex Durand et al. 2017)</taxon>
    </lineage>
</organism>
<evidence type="ECO:0000256" key="18">
    <source>
        <dbReference type="RuleBase" id="RU003664"/>
    </source>
</evidence>
<dbReference type="PANTHER" id="PTHR43692">
    <property type="entry name" value="UDP-N-ACETYLMURAMOYLALANINE--D-GLUTAMATE LIGASE"/>
    <property type="match status" value="1"/>
</dbReference>
<evidence type="ECO:0000256" key="3">
    <source>
        <dbReference type="ARBA" id="ARBA00004752"/>
    </source>
</evidence>
<dbReference type="GO" id="GO:0008764">
    <property type="term" value="F:UDP-N-acetylmuramoylalanine-D-glutamate ligase activity"/>
    <property type="evidence" value="ECO:0007669"/>
    <property type="project" value="UniProtKB-UniRule"/>
</dbReference>
<evidence type="ECO:0000256" key="8">
    <source>
        <dbReference type="ARBA" id="ARBA00022598"/>
    </source>
</evidence>
<evidence type="ECO:0000256" key="10">
    <source>
        <dbReference type="ARBA" id="ARBA00022840"/>
    </source>
</evidence>
<evidence type="ECO:0000256" key="1">
    <source>
        <dbReference type="ARBA" id="ARBA00002734"/>
    </source>
</evidence>
<sequence>MKSKAALFFEEMKGKTVSFVGAGVSHFDCIRLFREKGIRVLVRDRADREKMGETADRLEAMGVSLILGEDYLKDIREDVLFRTPGMKFYTPELTEARARGVAVTSEMEVFFALCPCTIIGVTGSDGKTTSTTILSEFLKAEGKTVHLGGNIGRALLPIVEEIAPEDFAVVELSSFQLISMRQSPDIALITNVAPNHLDMHKDMAEYVDAKRNLYLHQGAFSKTVLNFHNDITRSFAEGVRGDLYWFDRFAPVARGAFLSEEGVLCMADGAGVHPLFHKSEIRIPGEHNVENYLGAIAAAWGLVSPEAMRKVAAAFGGVEHRIEFVRELDGVRYYNDSIASSPTRSIAGLRSFDRRIIMIAGGYDKKIPYEPLGPVVAERVKVLVLMGATAEKIEAAVTGCPAYDPQKLQILHAADMAEAVAKARAAAQPGDIVSLSPASASFDLYKNFEVRGNHYKDIVNAL</sequence>
<dbReference type="EMBL" id="FQVY01000003">
    <property type="protein sequence ID" value="SHG38604.1"/>
    <property type="molecule type" value="Genomic_DNA"/>
</dbReference>
<comment type="similarity">
    <text evidence="4 17">Belongs to the MurCDEF family.</text>
</comment>
<dbReference type="GO" id="GO:0071555">
    <property type="term" value="P:cell wall organization"/>
    <property type="evidence" value="ECO:0007669"/>
    <property type="project" value="UniProtKB-KW"/>
</dbReference>
<dbReference type="InterPro" id="IPR004101">
    <property type="entry name" value="Mur_ligase_C"/>
</dbReference>
<keyword evidence="12 17" id="KW-0573">Peptidoglycan synthesis</keyword>
<evidence type="ECO:0000256" key="17">
    <source>
        <dbReference type="HAMAP-Rule" id="MF_00639"/>
    </source>
</evidence>
<accession>A0AAQ1MES3</accession>
<reference evidence="21 24" key="3">
    <citation type="journal article" date="2019" name="Nat. Med.">
        <title>A library of human gut bacterial isolates paired with longitudinal multiomics data enables mechanistic microbiome research.</title>
        <authorList>
            <person name="Poyet M."/>
            <person name="Groussin M."/>
            <person name="Gibbons S.M."/>
            <person name="Avila-Pacheco J."/>
            <person name="Jiang X."/>
            <person name="Kearney S.M."/>
            <person name="Perrotta A.R."/>
            <person name="Berdy B."/>
            <person name="Zhao S."/>
            <person name="Lieberman T.D."/>
            <person name="Swanson P.K."/>
            <person name="Smith M."/>
            <person name="Roesemann S."/>
            <person name="Alexander J.E."/>
            <person name="Rich S.A."/>
            <person name="Livny J."/>
            <person name="Vlamakis H."/>
            <person name="Clish C."/>
            <person name="Bullock K."/>
            <person name="Deik A."/>
            <person name="Scott J."/>
            <person name="Pierce K.A."/>
            <person name="Xavier R.J."/>
            <person name="Alm E.J."/>
        </authorList>
    </citation>
    <scope>NUCLEOTIDE SEQUENCE [LARGE SCALE GENOMIC DNA]</scope>
    <source>
        <strain evidence="21 24">BIOML-A2</strain>
    </source>
</reference>
<dbReference type="RefSeq" id="WP_021658432.1">
    <property type="nucleotide sequence ID" value="NZ_FQVY01000003.1"/>
</dbReference>
<dbReference type="EC" id="6.3.2.9" evidence="5 17"/>
<dbReference type="GO" id="GO:0005737">
    <property type="term" value="C:cytoplasm"/>
    <property type="evidence" value="ECO:0007669"/>
    <property type="project" value="UniProtKB-SubCell"/>
</dbReference>
<dbReference type="InterPro" id="IPR036615">
    <property type="entry name" value="Mur_ligase_C_dom_sf"/>
</dbReference>
<reference evidence="22" key="1">
    <citation type="submission" date="2016-11" db="EMBL/GenBank/DDBJ databases">
        <authorList>
            <person name="Varghese N."/>
            <person name="Submissions S."/>
        </authorList>
    </citation>
    <scope>NUCLEOTIDE SEQUENCE</scope>
    <source>
        <strain evidence="22">DSM 4029</strain>
    </source>
</reference>
<dbReference type="GO" id="GO:0005524">
    <property type="term" value="F:ATP binding"/>
    <property type="evidence" value="ECO:0007669"/>
    <property type="project" value="UniProtKB-UniRule"/>
</dbReference>
<evidence type="ECO:0000313" key="24">
    <source>
        <dbReference type="Proteomes" id="UP000474718"/>
    </source>
</evidence>
<dbReference type="GO" id="GO:0009252">
    <property type="term" value="P:peptidoglycan biosynthetic process"/>
    <property type="evidence" value="ECO:0007669"/>
    <property type="project" value="UniProtKB-UniRule"/>
</dbReference>
<dbReference type="Pfam" id="PF08245">
    <property type="entry name" value="Mur_ligase_M"/>
    <property type="match status" value="1"/>
</dbReference>
<keyword evidence="10 17" id="KW-0067">ATP-binding</keyword>
<evidence type="ECO:0000256" key="11">
    <source>
        <dbReference type="ARBA" id="ARBA00022960"/>
    </source>
</evidence>
<evidence type="ECO:0000313" key="23">
    <source>
        <dbReference type="Proteomes" id="UP000184089"/>
    </source>
</evidence>
<feature type="domain" description="Mur ligase C-terminal" evidence="19">
    <location>
        <begin position="320"/>
        <end position="438"/>
    </location>
</feature>
<feature type="domain" description="Mur ligase central" evidence="20">
    <location>
        <begin position="121"/>
        <end position="299"/>
    </location>
</feature>
<dbReference type="Proteomes" id="UP000184089">
    <property type="component" value="Unassembled WGS sequence"/>
</dbReference>
<keyword evidence="7 17" id="KW-0963">Cytoplasm</keyword>
<dbReference type="SUPFAM" id="SSF53244">
    <property type="entry name" value="MurD-like peptide ligases, peptide-binding domain"/>
    <property type="match status" value="1"/>
</dbReference>
<evidence type="ECO:0000256" key="13">
    <source>
        <dbReference type="ARBA" id="ARBA00023316"/>
    </source>
</evidence>
<evidence type="ECO:0000313" key="21">
    <source>
        <dbReference type="EMBL" id="MZL69661.1"/>
    </source>
</evidence>
<dbReference type="Pfam" id="PF02875">
    <property type="entry name" value="Mur_ligase_C"/>
    <property type="match status" value="1"/>
</dbReference>
<dbReference type="GO" id="GO:0051301">
    <property type="term" value="P:cell division"/>
    <property type="evidence" value="ECO:0007669"/>
    <property type="project" value="UniProtKB-KW"/>
</dbReference>
<dbReference type="NCBIfam" id="TIGR01087">
    <property type="entry name" value="murD"/>
    <property type="match status" value="1"/>
</dbReference>
<evidence type="ECO:0000256" key="9">
    <source>
        <dbReference type="ARBA" id="ARBA00022741"/>
    </source>
</evidence>
<keyword evidence="17 18" id="KW-0131">Cell cycle</keyword>
<keyword evidence="8 17" id="KW-0436">Ligase</keyword>
<dbReference type="HAMAP" id="MF_00639">
    <property type="entry name" value="MurD"/>
    <property type="match status" value="1"/>
</dbReference>
<keyword evidence="17 18" id="KW-0132">Cell division</keyword>
<keyword evidence="11 17" id="KW-0133">Cell shape</keyword>
<proteinExistence type="inferred from homology"/>
<dbReference type="Proteomes" id="UP000474718">
    <property type="component" value="Unassembled WGS sequence"/>
</dbReference>
<dbReference type="EMBL" id="WWVX01000005">
    <property type="protein sequence ID" value="MZL69661.1"/>
    <property type="molecule type" value="Genomic_DNA"/>
</dbReference>
<dbReference type="PANTHER" id="PTHR43692:SF1">
    <property type="entry name" value="UDP-N-ACETYLMURAMOYLALANINE--D-GLUTAMATE LIGASE"/>
    <property type="match status" value="1"/>
</dbReference>
<keyword evidence="9 17" id="KW-0547">Nucleotide-binding</keyword>
<evidence type="ECO:0000256" key="12">
    <source>
        <dbReference type="ARBA" id="ARBA00022984"/>
    </source>
</evidence>
<dbReference type="GO" id="GO:0008360">
    <property type="term" value="P:regulation of cell shape"/>
    <property type="evidence" value="ECO:0007669"/>
    <property type="project" value="UniProtKB-KW"/>
</dbReference>
<evidence type="ECO:0000256" key="4">
    <source>
        <dbReference type="ARBA" id="ARBA00010416"/>
    </source>
</evidence>
<evidence type="ECO:0000256" key="2">
    <source>
        <dbReference type="ARBA" id="ARBA00004496"/>
    </source>
</evidence>
<dbReference type="InterPro" id="IPR013221">
    <property type="entry name" value="Mur_ligase_cen"/>
</dbReference>
<keyword evidence="24" id="KW-1185">Reference proteome</keyword>
<evidence type="ECO:0000259" key="19">
    <source>
        <dbReference type="Pfam" id="PF02875"/>
    </source>
</evidence>
<evidence type="ECO:0000313" key="22">
    <source>
        <dbReference type="EMBL" id="SHG38604.1"/>
    </source>
</evidence>
<dbReference type="Gene3D" id="3.40.1190.10">
    <property type="entry name" value="Mur-like, catalytic domain"/>
    <property type="match status" value="1"/>
</dbReference>
<comment type="function">
    <text evidence="1 17 18">Cell wall formation. Catalyzes the addition of glutamate to the nucleotide precursor UDP-N-acetylmuramoyl-L-alanine (UMA).</text>
</comment>
<keyword evidence="13 17" id="KW-0961">Cell wall biogenesis/degradation</keyword>
<gene>
    <name evidence="17" type="primary">murD</name>
    <name evidence="21" type="ORF">GT747_07820</name>
    <name evidence="22" type="ORF">SAMN05444424_2325</name>
</gene>
<evidence type="ECO:0000256" key="14">
    <source>
        <dbReference type="ARBA" id="ARBA00030398"/>
    </source>
</evidence>
<dbReference type="SUPFAM" id="SSF53623">
    <property type="entry name" value="MurD-like peptide ligases, catalytic domain"/>
    <property type="match status" value="1"/>
</dbReference>
<dbReference type="Gene3D" id="3.90.190.20">
    <property type="entry name" value="Mur ligase, C-terminal domain"/>
    <property type="match status" value="1"/>
</dbReference>
<evidence type="ECO:0000256" key="6">
    <source>
        <dbReference type="ARBA" id="ARBA00015655"/>
    </source>
</evidence>
<dbReference type="InterPro" id="IPR036565">
    <property type="entry name" value="Mur-like_cat_sf"/>
</dbReference>